<dbReference type="PANTHER" id="PTHR43272:SF3">
    <property type="entry name" value="LONG CHAIN ACYL-COA SYNTHETASE 4"/>
    <property type="match status" value="1"/>
</dbReference>
<dbReference type="InterPro" id="IPR042099">
    <property type="entry name" value="ANL_N_sf"/>
</dbReference>
<feature type="compositionally biased region" description="Basic and acidic residues" evidence="1">
    <location>
        <begin position="116"/>
        <end position="239"/>
    </location>
</feature>
<evidence type="ECO:0000259" key="2">
    <source>
        <dbReference type="Pfam" id="PF00501"/>
    </source>
</evidence>
<evidence type="ECO:0000313" key="3">
    <source>
        <dbReference type="EMBL" id="KAF5833204.1"/>
    </source>
</evidence>
<organism evidence="3 4">
    <name type="scientific">Dunaliella salina</name>
    <name type="common">Green alga</name>
    <name type="synonym">Protococcus salinus</name>
    <dbReference type="NCBI Taxonomy" id="3046"/>
    <lineage>
        <taxon>Eukaryota</taxon>
        <taxon>Viridiplantae</taxon>
        <taxon>Chlorophyta</taxon>
        <taxon>core chlorophytes</taxon>
        <taxon>Chlorophyceae</taxon>
        <taxon>CS clade</taxon>
        <taxon>Chlamydomonadales</taxon>
        <taxon>Dunaliellaceae</taxon>
        <taxon>Dunaliella</taxon>
    </lineage>
</organism>
<protein>
    <recommendedName>
        <fullName evidence="2">AMP-dependent synthetase/ligase domain-containing protein</fullName>
    </recommendedName>
</protein>
<name>A0ABQ7GF27_DUNSA</name>
<sequence length="901" mass="100951">MVGAQVCVTEVSGPRAQGARPSASPVYRPNYARDGCPQLEVGTCYEMFRKSAFRFPNNPALGYRPEKPKEEEGLAHSSEEGQPAKKKGKPNQPEAKQGKENIKKEEVSGEKQQMQDGKETDKPEAEQKQELQPTEKKDGEKQKREDEKHQREDEKQRKKEEDRQRKQEQRLQREEEKERKKEAKQLEREAKKKEAEARKQEQEARKQEAAAKRIEADPKKQEAEAKKKEAEAKKQEAQAKKQGQRAQEQEQRGAKQQRQRPGLEMDPALPYEFMTYAQAEKFSAEIHGGMQQCGVMPHDHIGTIGINCPEYMLSIQAMNRMSAVCVPLYETLGENAIEYIIQHSGAKMVVSQGSKLAAVAKALARGAKDVVTSGVVFWGKANPKDVESVQSMGVAIMSWEDLLNKGRSQPMPEPVPPKPEDLCTIMYTSGTTGPPKGVMITHNSMVHTIAGVKLFMEHQGETLGPNDVFLSYLPLAHIFDRVVEEYMLYVGGSIGYWQGDVKKLMDDLAALKPTLFVGVPRVFERICGGINDLVAKGNRMKRAIFRYAYNRKHFYMERGFGQGDQSTPAMVASHEERLANNKASRRSRPRQGFRQHKASPISDMLVFNKIKAKLGGRVRVIVSGGAPLPEQAEAFLKVAMCAPVVQGYGLTETCAASFISNPFDKRHGGTVGAPLAHTDLRLESVPEMGYDANPTDGSPPRGEILIRGPGVFRGYYKAETMSKEVIDDDGFFHTGDVGELLPWGSLRIIDRIKNIFKLAHGEYVAVERVENAYKMCPIVDQLWVYGSSFENFLVAVVIPKEENLKQQTAQQQNMPHVTSMDFKQLVALPEARSTALKMLQETGKASKLKGFEIIKAVHLDTEPFTVENDMITPSFKLKRPQLLKKYQDAVSGMYAQLKAEQ</sequence>
<dbReference type="InterPro" id="IPR000873">
    <property type="entry name" value="AMP-dep_synth/lig_dom"/>
</dbReference>
<dbReference type="Pfam" id="PF00501">
    <property type="entry name" value="AMP-binding"/>
    <property type="match status" value="1"/>
</dbReference>
<dbReference type="InterPro" id="IPR020845">
    <property type="entry name" value="AMP-binding_CS"/>
</dbReference>
<proteinExistence type="predicted"/>
<feature type="compositionally biased region" description="Basic and acidic residues" evidence="1">
    <location>
        <begin position="96"/>
        <end position="109"/>
    </location>
</feature>
<keyword evidence="4" id="KW-1185">Reference proteome</keyword>
<reference evidence="3" key="1">
    <citation type="submission" date="2017-08" db="EMBL/GenBank/DDBJ databases">
        <authorList>
            <person name="Polle J.E."/>
            <person name="Barry K."/>
            <person name="Cushman J."/>
            <person name="Schmutz J."/>
            <person name="Tran D."/>
            <person name="Hathwaick L.T."/>
            <person name="Yim W.C."/>
            <person name="Jenkins J."/>
            <person name="Mckie-Krisberg Z.M."/>
            <person name="Prochnik S."/>
            <person name="Lindquist E."/>
            <person name="Dockter R.B."/>
            <person name="Adam C."/>
            <person name="Molina H."/>
            <person name="Bunkerborg J."/>
            <person name="Jin E."/>
            <person name="Buchheim M."/>
            <person name="Magnuson J."/>
        </authorList>
    </citation>
    <scope>NUCLEOTIDE SEQUENCE</scope>
    <source>
        <strain evidence="3">CCAP 19/18</strain>
    </source>
</reference>
<evidence type="ECO:0000313" key="4">
    <source>
        <dbReference type="Proteomes" id="UP000815325"/>
    </source>
</evidence>
<dbReference type="PANTHER" id="PTHR43272">
    <property type="entry name" value="LONG-CHAIN-FATTY-ACID--COA LIGASE"/>
    <property type="match status" value="1"/>
</dbReference>
<feature type="domain" description="AMP-dependent synthetase/ligase" evidence="2">
    <location>
        <begin position="265"/>
        <end position="716"/>
    </location>
</feature>
<gene>
    <name evidence="3" type="ORF">DUNSADRAFT_10554</name>
</gene>
<dbReference type="Proteomes" id="UP000815325">
    <property type="component" value="Unassembled WGS sequence"/>
</dbReference>
<comment type="caution">
    <text evidence="3">The sequence shown here is derived from an EMBL/GenBank/DDBJ whole genome shotgun (WGS) entry which is preliminary data.</text>
</comment>
<dbReference type="PROSITE" id="PS00455">
    <property type="entry name" value="AMP_BINDING"/>
    <property type="match status" value="1"/>
</dbReference>
<dbReference type="SUPFAM" id="SSF56801">
    <property type="entry name" value="Acetyl-CoA synthetase-like"/>
    <property type="match status" value="1"/>
</dbReference>
<dbReference type="Gene3D" id="3.40.50.12780">
    <property type="entry name" value="N-terminal domain of ligase-like"/>
    <property type="match status" value="1"/>
</dbReference>
<feature type="compositionally biased region" description="Basic and acidic residues" evidence="1">
    <location>
        <begin position="64"/>
        <end position="83"/>
    </location>
</feature>
<dbReference type="EMBL" id="MU069824">
    <property type="protein sequence ID" value="KAF5833204.1"/>
    <property type="molecule type" value="Genomic_DNA"/>
</dbReference>
<evidence type="ECO:0000256" key="1">
    <source>
        <dbReference type="SAM" id="MobiDB-lite"/>
    </source>
</evidence>
<feature type="region of interest" description="Disordered" evidence="1">
    <location>
        <begin position="53"/>
        <end position="263"/>
    </location>
</feature>
<accession>A0ABQ7GF27</accession>
<feature type="region of interest" description="Disordered" evidence="1">
    <location>
        <begin position="10"/>
        <end position="31"/>
    </location>
</feature>